<evidence type="ECO:0000256" key="3">
    <source>
        <dbReference type="ARBA" id="ARBA00023141"/>
    </source>
</evidence>
<keyword evidence="2" id="KW-0560">Oxidoreductase</keyword>
<gene>
    <name evidence="5" type="ORF">M094_3849</name>
</gene>
<dbReference type="InterPro" id="IPR046346">
    <property type="entry name" value="Aminoacid_DH-like_N_sf"/>
</dbReference>
<dbReference type="Gene3D" id="3.40.50.10860">
    <property type="entry name" value="Leucine Dehydrogenase, chain A, domain 1"/>
    <property type="match status" value="1"/>
</dbReference>
<comment type="pathway">
    <text evidence="1">Metabolic intermediate biosynthesis; chorismate biosynthesis; chorismate from D-erythrose 4-phosphate and phosphoenolpyruvate: step 4/7.</text>
</comment>
<evidence type="ECO:0000256" key="2">
    <source>
        <dbReference type="ARBA" id="ARBA00023002"/>
    </source>
</evidence>
<dbReference type="GO" id="GO:0009423">
    <property type="term" value="P:chorismate biosynthetic process"/>
    <property type="evidence" value="ECO:0007669"/>
    <property type="project" value="TreeGrafter"/>
</dbReference>
<sequence>MQKYGLIGYPLKHSFSIGYFNEKFKAENIDAEYVNFEIPRIEDFMEVIEENPNLCGLNVTIPYKEQVIPYLDELDKDTAKIGAVNVIKIIRLPKGKVKLVGYNSDIIGFTQSIEPLLQPQHKKALILGTGGASKAVYRGLENLSIKSTFVSRAKKEDKYLTYEELTPKIMQEYTVIVNCTPVGMYPKVDFCPNIPYELLTPNHLLYDLLYNPNETLFMKKGQAQGAVTKNGLEMLLLQAFAAWEIWNK</sequence>
<dbReference type="Gene3D" id="3.40.50.720">
    <property type="entry name" value="NAD(P)-binding Rossmann-like Domain"/>
    <property type="match status" value="1"/>
</dbReference>
<dbReference type="InterPro" id="IPR013708">
    <property type="entry name" value="Shikimate_DH-bd_N"/>
</dbReference>
<dbReference type="GO" id="GO:0019632">
    <property type="term" value="P:shikimate metabolic process"/>
    <property type="evidence" value="ECO:0007669"/>
    <property type="project" value="TreeGrafter"/>
</dbReference>
<dbReference type="InterPro" id="IPR022893">
    <property type="entry name" value="Shikimate_DH_fam"/>
</dbReference>
<dbReference type="GO" id="GO:0009073">
    <property type="term" value="P:aromatic amino acid family biosynthetic process"/>
    <property type="evidence" value="ECO:0007669"/>
    <property type="project" value="UniProtKB-KW"/>
</dbReference>
<dbReference type="AlphaFoldDB" id="A0A078S5G8"/>
<reference evidence="5 6" key="1">
    <citation type="submission" date="2014-04" db="EMBL/GenBank/DDBJ databases">
        <authorList>
            <person name="Sears C."/>
            <person name="Carroll K."/>
            <person name="Sack B.R."/>
            <person name="Qadri F."/>
            <person name="Myers L.L."/>
            <person name="Chung G.-T."/>
            <person name="Escheverria P."/>
            <person name="Fraser C.M."/>
            <person name="Sadzewicz L."/>
            <person name="Shefchek K.A."/>
            <person name="Tallon L."/>
            <person name="Das S.P."/>
            <person name="Daugherty S."/>
            <person name="Mongodin E.F."/>
        </authorList>
    </citation>
    <scope>NUCLEOTIDE SEQUENCE [LARGE SCALE GENOMIC DNA]</scope>
    <source>
        <strain evidence="5 6">3978 T3 ii</strain>
    </source>
</reference>
<evidence type="ECO:0000313" key="6">
    <source>
        <dbReference type="Proteomes" id="UP000028013"/>
    </source>
</evidence>
<dbReference type="EMBL" id="JNHN01000082">
    <property type="protein sequence ID" value="KDS57284.1"/>
    <property type="molecule type" value="Genomic_DNA"/>
</dbReference>
<dbReference type="InterPro" id="IPR036291">
    <property type="entry name" value="NAD(P)-bd_dom_sf"/>
</dbReference>
<dbReference type="GO" id="GO:0004764">
    <property type="term" value="F:shikimate 3-dehydrogenase (NADP+) activity"/>
    <property type="evidence" value="ECO:0007669"/>
    <property type="project" value="InterPro"/>
</dbReference>
<dbReference type="GO" id="GO:0050661">
    <property type="term" value="F:NADP binding"/>
    <property type="evidence" value="ECO:0007669"/>
    <property type="project" value="TreeGrafter"/>
</dbReference>
<feature type="domain" description="Shikimate dehydrogenase substrate binding N-terminal" evidence="4">
    <location>
        <begin position="6"/>
        <end position="87"/>
    </location>
</feature>
<protein>
    <submittedName>
        <fullName evidence="5">Shikimate dehydrogenase substrate binding domain protein</fullName>
    </submittedName>
</protein>
<dbReference type="CDD" id="cd01065">
    <property type="entry name" value="NAD_bind_Shikimate_DH"/>
    <property type="match status" value="1"/>
</dbReference>
<organism evidence="5 6">
    <name type="scientific">Bacteroides uniformis str. 3978 T3 ii</name>
    <dbReference type="NCBI Taxonomy" id="1339349"/>
    <lineage>
        <taxon>Bacteria</taxon>
        <taxon>Pseudomonadati</taxon>
        <taxon>Bacteroidota</taxon>
        <taxon>Bacteroidia</taxon>
        <taxon>Bacteroidales</taxon>
        <taxon>Bacteroidaceae</taxon>
        <taxon>Bacteroides</taxon>
    </lineage>
</organism>
<dbReference type="GO" id="GO:0005829">
    <property type="term" value="C:cytosol"/>
    <property type="evidence" value="ECO:0007669"/>
    <property type="project" value="TreeGrafter"/>
</dbReference>
<dbReference type="FunFam" id="3.40.50.720:FF:000427">
    <property type="entry name" value="Shikimate dehydrogenase"/>
    <property type="match status" value="1"/>
</dbReference>
<dbReference type="Pfam" id="PF08501">
    <property type="entry name" value="Shikimate_dh_N"/>
    <property type="match status" value="1"/>
</dbReference>
<comment type="caution">
    <text evidence="5">The sequence shown here is derived from an EMBL/GenBank/DDBJ whole genome shotgun (WGS) entry which is preliminary data.</text>
</comment>
<dbReference type="RefSeq" id="WP_035449996.1">
    <property type="nucleotide sequence ID" value="NZ_JNHN01000082.1"/>
</dbReference>
<name>A0A078S5G8_BACUN</name>
<accession>A0A078S5G8</accession>
<dbReference type="SUPFAM" id="SSF53223">
    <property type="entry name" value="Aminoacid dehydrogenase-like, N-terminal domain"/>
    <property type="match status" value="1"/>
</dbReference>
<evidence type="ECO:0000256" key="1">
    <source>
        <dbReference type="ARBA" id="ARBA00004871"/>
    </source>
</evidence>
<dbReference type="PATRIC" id="fig|1339349.3.peg.674"/>
<dbReference type="PANTHER" id="PTHR21089">
    <property type="entry name" value="SHIKIMATE DEHYDROGENASE"/>
    <property type="match status" value="1"/>
</dbReference>
<keyword evidence="3" id="KW-0028">Amino-acid biosynthesis</keyword>
<keyword evidence="3" id="KW-0057">Aromatic amino acid biosynthesis</keyword>
<dbReference type="Proteomes" id="UP000028013">
    <property type="component" value="Unassembled WGS sequence"/>
</dbReference>
<dbReference type="PANTHER" id="PTHR21089:SF1">
    <property type="entry name" value="BIFUNCTIONAL 3-DEHYDROQUINATE DEHYDRATASE_SHIKIMATE DEHYDROGENASE, CHLOROPLASTIC"/>
    <property type="match status" value="1"/>
</dbReference>
<proteinExistence type="predicted"/>
<evidence type="ECO:0000259" key="4">
    <source>
        <dbReference type="Pfam" id="PF08501"/>
    </source>
</evidence>
<evidence type="ECO:0000313" key="5">
    <source>
        <dbReference type="EMBL" id="KDS57284.1"/>
    </source>
</evidence>
<dbReference type="SUPFAM" id="SSF51735">
    <property type="entry name" value="NAD(P)-binding Rossmann-fold domains"/>
    <property type="match status" value="1"/>
</dbReference>